<dbReference type="KEGG" id="obj:EIO64_15900"/>
<dbReference type="PANTHER" id="PTHR31423">
    <property type="entry name" value="YBAK DOMAIN-CONTAINING PROTEIN"/>
    <property type="match status" value="1"/>
</dbReference>
<reference evidence="4" key="1">
    <citation type="submission" date="2018-12" db="EMBL/GenBank/DDBJ databases">
        <title>Dusodibacter welbiota gen. nov., sp. nov., isolated from human faeces and emended description of the Oscillibacter genus.</title>
        <authorList>
            <person name="Le Roy T."/>
            <person name="Van der Smissen P."/>
            <person name="Delzenne N."/>
            <person name="Muccioli G."/>
            <person name="Collet J.F."/>
            <person name="Cani P.D."/>
        </authorList>
    </citation>
    <scope>NUCLEOTIDE SEQUENCE [LARGE SCALE GENOMIC DNA]</scope>
    <source>
        <strain evidence="4">J115</strain>
    </source>
</reference>
<dbReference type="GO" id="GO:0002161">
    <property type="term" value="F:aminoacyl-tRNA deacylase activity"/>
    <property type="evidence" value="ECO:0007669"/>
    <property type="project" value="InterPro"/>
</dbReference>
<protein>
    <submittedName>
        <fullName evidence="3">Prolyl-tRNA synthetase associated domain-containing protein</fullName>
    </submittedName>
</protein>
<dbReference type="InterPro" id="IPR007214">
    <property type="entry name" value="YbaK/aa-tRNA-synth-assoc-dom"/>
</dbReference>
<dbReference type="EMBL" id="CP034413">
    <property type="protein sequence ID" value="QCI60503.1"/>
    <property type="molecule type" value="Genomic_DNA"/>
</dbReference>
<organism evidence="3 4">
    <name type="scientific">Dysosmobacter welbionis</name>
    <dbReference type="NCBI Taxonomy" id="2093857"/>
    <lineage>
        <taxon>Bacteria</taxon>
        <taxon>Bacillati</taxon>
        <taxon>Bacillota</taxon>
        <taxon>Clostridia</taxon>
        <taxon>Eubacteriales</taxon>
        <taxon>Oscillospiraceae</taxon>
        <taxon>Dysosmobacter</taxon>
    </lineage>
</organism>
<accession>A0A4D7ASP6</accession>
<evidence type="ECO:0000259" key="2">
    <source>
        <dbReference type="Pfam" id="PF04073"/>
    </source>
</evidence>
<proteinExistence type="inferred from homology"/>
<dbReference type="GO" id="GO:0004812">
    <property type="term" value="F:aminoacyl-tRNA ligase activity"/>
    <property type="evidence" value="ECO:0007669"/>
    <property type="project" value="UniProtKB-KW"/>
</dbReference>
<dbReference type="AlphaFoldDB" id="A0A4D7ASP6"/>
<keyword evidence="3" id="KW-0030">Aminoacyl-tRNA synthetase</keyword>
<evidence type="ECO:0000313" key="3">
    <source>
        <dbReference type="EMBL" id="QCI60503.1"/>
    </source>
</evidence>
<dbReference type="RefSeq" id="WP_136891632.1">
    <property type="nucleotide sequence ID" value="NZ_CP034413.3"/>
</dbReference>
<dbReference type="SUPFAM" id="SSF55826">
    <property type="entry name" value="YbaK/ProRS associated domain"/>
    <property type="match status" value="1"/>
</dbReference>
<gene>
    <name evidence="3" type="ORF">EIO64_15900</name>
</gene>
<sequence length="162" mass="18058">MRIDRQDLYALLRARNIPYEETAHPAVWSMEELHALCLPGEERILKNLFLQDDKKRRYYLVAIDGGRTADLKALRRTLDSRPLRFADAADLERLLGLLPGQVTPLGALRAPAGTVTVVLDASLRGRTVGVHPLENTATTFLNLDDLAALLEDHGVPVIWCPL</sequence>
<dbReference type="Gene3D" id="3.90.960.10">
    <property type="entry name" value="YbaK/aminoacyl-tRNA synthetase-associated domain"/>
    <property type="match status" value="1"/>
</dbReference>
<evidence type="ECO:0000313" key="4">
    <source>
        <dbReference type="Proteomes" id="UP000298642"/>
    </source>
</evidence>
<evidence type="ECO:0000256" key="1">
    <source>
        <dbReference type="ARBA" id="ARBA00010201"/>
    </source>
</evidence>
<comment type="similarity">
    <text evidence="1">Belongs to the PRORSD1 family.</text>
</comment>
<name>A0A4D7ASP6_9FIRM</name>
<dbReference type="InterPro" id="IPR040285">
    <property type="entry name" value="ProX/PRXD1"/>
</dbReference>
<dbReference type="PANTHER" id="PTHR31423:SF3">
    <property type="entry name" value="PROLYL-TRNA SYNTHETASE ASSOCIATED DOMAIN-CONTAINING PROTEIN 1-RELATED"/>
    <property type="match status" value="1"/>
</dbReference>
<dbReference type="Pfam" id="PF04073">
    <property type="entry name" value="tRNA_edit"/>
    <property type="match status" value="1"/>
</dbReference>
<dbReference type="InterPro" id="IPR036754">
    <property type="entry name" value="YbaK/aa-tRNA-synt-asso_dom_sf"/>
</dbReference>
<keyword evidence="3" id="KW-0436">Ligase</keyword>
<dbReference type="Proteomes" id="UP000298642">
    <property type="component" value="Chromosome"/>
</dbReference>
<keyword evidence="4" id="KW-1185">Reference proteome</keyword>
<feature type="domain" description="YbaK/aminoacyl-tRNA synthetase-associated" evidence="2">
    <location>
        <begin position="24"/>
        <end position="148"/>
    </location>
</feature>